<organism evidence="1 2">
    <name type="scientific">Alcanivorax nanhaiticus</name>
    <dbReference type="NCBI Taxonomy" id="1177154"/>
    <lineage>
        <taxon>Bacteria</taxon>
        <taxon>Pseudomonadati</taxon>
        <taxon>Pseudomonadota</taxon>
        <taxon>Gammaproteobacteria</taxon>
        <taxon>Oceanospirillales</taxon>
        <taxon>Alcanivoracaceae</taxon>
        <taxon>Alcanivorax</taxon>
    </lineage>
</organism>
<sequence length="76" mass="8276">MEGKQNLSWVVHLAKVVVAGRQEGAISLPGLLGIVHREADVLLAEGCVMASLTLQRGGICVFSIWEPLFERDLSFL</sequence>
<dbReference type="Proteomes" id="UP000029444">
    <property type="component" value="Unassembled WGS sequence"/>
</dbReference>
<dbReference type="EMBL" id="ARXV01000017">
    <property type="protein sequence ID" value="KGD63465.1"/>
    <property type="molecule type" value="Genomic_DNA"/>
</dbReference>
<gene>
    <name evidence="1" type="ORF">Y5S_03274</name>
</gene>
<dbReference type="STRING" id="1177154.Y5S_03274"/>
<proteinExistence type="predicted"/>
<evidence type="ECO:0000313" key="2">
    <source>
        <dbReference type="Proteomes" id="UP000029444"/>
    </source>
</evidence>
<protein>
    <submittedName>
        <fullName evidence="1">Uncharacterized protein</fullName>
    </submittedName>
</protein>
<accession>A0A095ULR7</accession>
<comment type="caution">
    <text evidence="1">The sequence shown here is derived from an EMBL/GenBank/DDBJ whole genome shotgun (WGS) entry which is preliminary data.</text>
</comment>
<evidence type="ECO:0000313" key="1">
    <source>
        <dbReference type="EMBL" id="KGD63465.1"/>
    </source>
</evidence>
<dbReference type="AlphaFoldDB" id="A0A095ULR7"/>
<reference evidence="1 2" key="1">
    <citation type="submission" date="2012-09" db="EMBL/GenBank/DDBJ databases">
        <title>Genome Sequence of alkane-degrading Bacterium Alcanivorax sp. 19-m-6.</title>
        <authorList>
            <person name="Lai Q."/>
            <person name="Shao Z."/>
        </authorList>
    </citation>
    <scope>NUCLEOTIDE SEQUENCE [LARGE SCALE GENOMIC DNA]</scope>
    <source>
        <strain evidence="1 2">19-m-6</strain>
    </source>
</reference>
<keyword evidence="2" id="KW-1185">Reference proteome</keyword>
<name>A0A095ULR7_9GAMM</name>